<dbReference type="GO" id="GO:0047355">
    <property type="term" value="F:CDP-glycerol glycerophosphotransferase activity"/>
    <property type="evidence" value="ECO:0007669"/>
    <property type="project" value="InterPro"/>
</dbReference>
<keyword evidence="2" id="KW-1185">Reference proteome</keyword>
<dbReference type="InterPro" id="IPR007554">
    <property type="entry name" value="Glycerophosphate_synth"/>
</dbReference>
<protein>
    <submittedName>
        <fullName evidence="1">Uncharacterized protein</fullName>
    </submittedName>
</protein>
<reference evidence="1 2" key="1">
    <citation type="submission" date="2018-02" db="EMBL/GenBank/DDBJ databases">
        <title>Mycoplasma marinum and Mycoplasma todarodis sp. nov., moderately halophilic and psychrotolerant mycoplasmas isolated from cephalopods.</title>
        <authorList>
            <person name="Viver T."/>
        </authorList>
    </citation>
    <scope>NUCLEOTIDE SEQUENCE [LARGE SCALE GENOMIC DNA]</scope>
    <source>
        <strain evidence="1 2">PE</strain>
    </source>
</reference>
<dbReference type="EMBL" id="PSZO01000006">
    <property type="protein sequence ID" value="TCG11486.1"/>
    <property type="molecule type" value="Genomic_DNA"/>
</dbReference>
<gene>
    <name evidence="1" type="ORF">C4B24_01880</name>
</gene>
<dbReference type="InterPro" id="IPR043149">
    <property type="entry name" value="TagF_N"/>
</dbReference>
<comment type="caution">
    <text evidence="1">The sequence shown here is derived from an EMBL/GenBank/DDBJ whole genome shotgun (WGS) entry which is preliminary data.</text>
</comment>
<accession>A0A4R0XLD7</accession>
<organism evidence="1 2">
    <name type="scientific">Mycoplasma marinum</name>
    <dbReference type="NCBI Taxonomy" id="1937190"/>
    <lineage>
        <taxon>Bacteria</taxon>
        <taxon>Bacillati</taxon>
        <taxon>Mycoplasmatota</taxon>
        <taxon>Mollicutes</taxon>
        <taxon>Mycoplasmataceae</taxon>
        <taxon>Mycoplasma</taxon>
    </lineage>
</organism>
<dbReference type="AlphaFoldDB" id="A0A4R0XLD7"/>
<dbReference type="GO" id="GO:0016020">
    <property type="term" value="C:membrane"/>
    <property type="evidence" value="ECO:0007669"/>
    <property type="project" value="InterPro"/>
</dbReference>
<dbReference type="RefSeq" id="WP_131598789.1">
    <property type="nucleotide sequence ID" value="NZ_CBDBYK010000004.1"/>
</dbReference>
<evidence type="ECO:0000313" key="1">
    <source>
        <dbReference type="EMBL" id="TCG11486.1"/>
    </source>
</evidence>
<evidence type="ECO:0000313" key="2">
    <source>
        <dbReference type="Proteomes" id="UP000294192"/>
    </source>
</evidence>
<name>A0A4R0XLD7_9MOLU</name>
<dbReference type="Gene3D" id="3.40.50.11820">
    <property type="match status" value="1"/>
</dbReference>
<dbReference type="Proteomes" id="UP000294192">
    <property type="component" value="Unassembled WGS sequence"/>
</dbReference>
<dbReference type="OrthoDB" id="28098at544448"/>
<dbReference type="Pfam" id="PF04464">
    <property type="entry name" value="Glyphos_transf"/>
    <property type="match status" value="1"/>
</dbReference>
<proteinExistence type="predicted"/>
<sequence>MKKINQFIMIFIHLFFKFLPFGKKTNIIFKAFDDSSEGKYEKVIFDEMYKRYSKKYKFYWIGEKKGNNLCADVKFIKGDTLKAAWVVSRAKYFISGTFSKNPFLSKKTKVFYLNHGYSVKIMGIDWVNSGKGIKKMARKIAHKNQVKQIDICFAHDEYDKKSYERIFAHKGDKKTEFLVNGFPISNKYSKGEDLLFLPSWHEKQEVKFPEVKTKNKFVSFHPRTKNKVAPEGWTIVNFEERKKLKLKYVLSDNSAAPLEYIKSGIQAYWIKGDYDRDFCREFNKKYPELLIDIKNFEPLSEGNYKKVVSSILKTPDNKESIQITVDAMNIQ</sequence>